<feature type="domain" description="ABC transmembrane type-1" evidence="8">
    <location>
        <begin position="67"/>
        <end position="257"/>
    </location>
</feature>
<protein>
    <submittedName>
        <fullName evidence="9">Carbohydrate ABC transporter permease</fullName>
    </submittedName>
</protein>
<evidence type="ECO:0000313" key="9">
    <source>
        <dbReference type="EMBL" id="MCZ8510901.1"/>
    </source>
</evidence>
<dbReference type="PANTHER" id="PTHR43744">
    <property type="entry name" value="ABC TRANSPORTER PERMEASE PROTEIN MG189-RELATED-RELATED"/>
    <property type="match status" value="1"/>
</dbReference>
<dbReference type="CDD" id="cd06261">
    <property type="entry name" value="TM_PBP2"/>
    <property type="match status" value="1"/>
</dbReference>
<name>A0ABT4Q250_9BACL</name>
<evidence type="ECO:0000259" key="8">
    <source>
        <dbReference type="PROSITE" id="PS50928"/>
    </source>
</evidence>
<keyword evidence="4 7" id="KW-0812">Transmembrane</keyword>
<feature type="transmembrane region" description="Helical" evidence="7">
    <location>
        <begin position="102"/>
        <end position="123"/>
    </location>
</feature>
<keyword evidence="3" id="KW-1003">Cell membrane</keyword>
<feature type="transmembrane region" description="Helical" evidence="7">
    <location>
        <begin position="66"/>
        <end position="90"/>
    </location>
</feature>
<feature type="transmembrane region" description="Helical" evidence="7">
    <location>
        <begin position="135"/>
        <end position="156"/>
    </location>
</feature>
<dbReference type="PROSITE" id="PS50928">
    <property type="entry name" value="ABC_TM1"/>
    <property type="match status" value="1"/>
</dbReference>
<sequence length="272" mass="30705">MRIKLNGWNVLLWICLFCSFFPLVWMITTTFKQADQIFGDFLNPIPHPFTLENIIYVLNSVPMFQYFMNSLLVACLVTAFQLFTSILAAYAFTRFDFKGRQFLFYVVVASMLIPIQVTMLPNYLLISKLGWLDSYAGLVAPQLASGMGVFLLRQTFRTIPASLYESAKVGGAGEWHILWRIAFPVVRPTFFALGVLIFINVWNEYFWPLLVINNKNMLTIPLAIQLFISGEGGTSWGPMMAVATLASVPPLIAFLIVNRQIINSFISTGVKG</sequence>
<dbReference type="InterPro" id="IPR035906">
    <property type="entry name" value="MetI-like_sf"/>
</dbReference>
<evidence type="ECO:0000256" key="6">
    <source>
        <dbReference type="ARBA" id="ARBA00023136"/>
    </source>
</evidence>
<evidence type="ECO:0000256" key="1">
    <source>
        <dbReference type="ARBA" id="ARBA00004651"/>
    </source>
</evidence>
<dbReference type="RefSeq" id="WP_269879276.1">
    <property type="nucleotide sequence ID" value="NZ_JAQAGZ010000001.1"/>
</dbReference>
<comment type="caution">
    <text evidence="9">The sequence shown here is derived from an EMBL/GenBank/DDBJ whole genome shotgun (WGS) entry which is preliminary data.</text>
</comment>
<evidence type="ECO:0000256" key="4">
    <source>
        <dbReference type="ARBA" id="ARBA00022692"/>
    </source>
</evidence>
<dbReference type="InterPro" id="IPR000515">
    <property type="entry name" value="MetI-like"/>
</dbReference>
<dbReference type="SUPFAM" id="SSF161098">
    <property type="entry name" value="MetI-like"/>
    <property type="match status" value="1"/>
</dbReference>
<comment type="similarity">
    <text evidence="7">Belongs to the binding-protein-dependent transport system permease family.</text>
</comment>
<dbReference type="EMBL" id="JAQAGZ010000001">
    <property type="protein sequence ID" value="MCZ8510901.1"/>
    <property type="molecule type" value="Genomic_DNA"/>
</dbReference>
<keyword evidence="5 7" id="KW-1133">Transmembrane helix</keyword>
<keyword evidence="2 7" id="KW-0813">Transport</keyword>
<keyword evidence="6 7" id="KW-0472">Membrane</keyword>
<keyword evidence="10" id="KW-1185">Reference proteome</keyword>
<evidence type="ECO:0000256" key="7">
    <source>
        <dbReference type="RuleBase" id="RU363032"/>
    </source>
</evidence>
<accession>A0ABT4Q250</accession>
<organism evidence="9 10">
    <name type="scientific">Paenibacillus gyeongsangnamensis</name>
    <dbReference type="NCBI Taxonomy" id="3388067"/>
    <lineage>
        <taxon>Bacteria</taxon>
        <taxon>Bacillati</taxon>
        <taxon>Bacillota</taxon>
        <taxon>Bacilli</taxon>
        <taxon>Bacillales</taxon>
        <taxon>Paenibacillaceae</taxon>
        <taxon>Paenibacillus</taxon>
    </lineage>
</organism>
<comment type="subcellular location">
    <subcellularLocation>
        <location evidence="1 7">Cell membrane</location>
        <topology evidence="1 7">Multi-pass membrane protein</topology>
    </subcellularLocation>
</comment>
<dbReference type="Pfam" id="PF00528">
    <property type="entry name" value="BPD_transp_1"/>
    <property type="match status" value="1"/>
</dbReference>
<feature type="transmembrane region" description="Helical" evidence="7">
    <location>
        <begin position="236"/>
        <end position="257"/>
    </location>
</feature>
<dbReference type="Proteomes" id="UP001527882">
    <property type="component" value="Unassembled WGS sequence"/>
</dbReference>
<reference evidence="9 10" key="1">
    <citation type="submission" date="2022-12" db="EMBL/GenBank/DDBJ databases">
        <title>Draft genome sequence of Paenibacillus sp. dW9.</title>
        <authorList>
            <person name="Choi E.-W."/>
            <person name="Kim D.-U."/>
        </authorList>
    </citation>
    <scope>NUCLEOTIDE SEQUENCE [LARGE SCALE GENOMIC DNA]</scope>
    <source>
        <strain evidence="10">dW9</strain>
    </source>
</reference>
<dbReference type="Gene3D" id="1.10.3720.10">
    <property type="entry name" value="MetI-like"/>
    <property type="match status" value="1"/>
</dbReference>
<evidence type="ECO:0000256" key="3">
    <source>
        <dbReference type="ARBA" id="ARBA00022475"/>
    </source>
</evidence>
<evidence type="ECO:0000313" key="10">
    <source>
        <dbReference type="Proteomes" id="UP001527882"/>
    </source>
</evidence>
<evidence type="ECO:0000256" key="2">
    <source>
        <dbReference type="ARBA" id="ARBA00022448"/>
    </source>
</evidence>
<dbReference type="PANTHER" id="PTHR43744:SF8">
    <property type="entry name" value="SN-GLYCEROL-3-PHOSPHATE TRANSPORT SYSTEM PERMEASE PROTEIN UGPE"/>
    <property type="match status" value="1"/>
</dbReference>
<proteinExistence type="inferred from homology"/>
<gene>
    <name evidence="9" type="ORF">O9H85_00295</name>
</gene>
<evidence type="ECO:0000256" key="5">
    <source>
        <dbReference type="ARBA" id="ARBA00022989"/>
    </source>
</evidence>